<keyword evidence="1" id="KW-0934">Plastid</keyword>
<sequence>MLWSPRMKEVANALGKWLLAKIWSQATKCQLVSRSIQLILGYKD</sequence>
<reference evidence="1" key="1">
    <citation type="submission" date="2014-03" db="EMBL/GenBank/DDBJ databases">
        <title>Metagenomic reconstruction of the complete chloroplast and mitochondrial genomes of a novel unicellular red alga from the Cyanidiaceae family.</title>
        <authorList>
            <person name="Servin-Garciduenas L.E."/>
            <person name="Martinez-Romero E."/>
        </authorList>
    </citation>
    <scope>NUCLEOTIDE SEQUENCE</scope>
    <source>
        <strain evidence="1">MX-AZ01</strain>
    </source>
</reference>
<accession>A0A060A8J8</accession>
<organism evidence="1">
    <name type="scientific">Cyanidiaceae sp. MX-AZ01</name>
    <dbReference type="NCBI Taxonomy" id="1503164"/>
    <lineage>
        <taxon>Eukaryota</taxon>
        <taxon>Rhodophyta</taxon>
        <taxon>Bangiophyceae</taxon>
        <taxon>Cyanidiales</taxon>
        <taxon>Cyanidiaceae</taxon>
    </lineage>
</organism>
<proteinExistence type="predicted"/>
<evidence type="ECO:0000313" key="1">
    <source>
        <dbReference type="EMBL" id="AIA61140.1"/>
    </source>
</evidence>
<dbReference type="AlphaFoldDB" id="A0A060A8J8"/>
<geneLocation type="chloroplast" evidence="1"/>
<dbReference type="EMBL" id="KJ569775">
    <property type="protein sequence ID" value="AIA61140.1"/>
    <property type="molecule type" value="Genomic_DNA"/>
</dbReference>
<keyword evidence="1" id="KW-0150">Chloroplast</keyword>
<protein>
    <submittedName>
        <fullName evidence="1">Uncharacterized protein</fullName>
    </submittedName>
</protein>
<gene>
    <name evidence="1" type="primary">orf05</name>
</gene>
<name>A0A060A8J8_9RHOD</name>